<proteinExistence type="predicted"/>
<sequence length="131" mass="14391">MFDHMGFDVHPSKFNETVNFYTAALAPLGISKQMEFPGEAVGFGRSKIEPPFWVAAKKDAEGVSERTDGLHIAFSATDHATVERFHEEAVKAGGTCNGKPGLRPQYHPNYYAAFVKDPVGNNIEIVDHSPQ</sequence>
<dbReference type="Gene3D" id="3.10.180.10">
    <property type="entry name" value="2,3-Dihydroxybiphenyl 1,2-Dioxygenase, domain 1"/>
    <property type="match status" value="1"/>
</dbReference>
<gene>
    <name evidence="2" type="ORF">M011DRAFT_481977</name>
</gene>
<dbReference type="SUPFAM" id="SSF54593">
    <property type="entry name" value="Glyoxalase/Bleomycin resistance protein/Dihydroxybiphenyl dioxygenase"/>
    <property type="match status" value="1"/>
</dbReference>
<dbReference type="InterPro" id="IPR037523">
    <property type="entry name" value="VOC_core"/>
</dbReference>
<evidence type="ECO:0000259" key="1">
    <source>
        <dbReference type="PROSITE" id="PS51819"/>
    </source>
</evidence>
<evidence type="ECO:0000313" key="3">
    <source>
        <dbReference type="Proteomes" id="UP000799440"/>
    </source>
</evidence>
<name>A0A6A6UXH5_9PLEO</name>
<protein>
    <recommendedName>
        <fullName evidence="1">VOC domain-containing protein</fullName>
    </recommendedName>
</protein>
<dbReference type="EMBL" id="MU006615">
    <property type="protein sequence ID" value="KAF2742100.1"/>
    <property type="molecule type" value="Genomic_DNA"/>
</dbReference>
<keyword evidence="3" id="KW-1185">Reference proteome</keyword>
<evidence type="ECO:0000313" key="2">
    <source>
        <dbReference type="EMBL" id="KAF2742100.1"/>
    </source>
</evidence>
<accession>A0A6A6UXH5</accession>
<dbReference type="PROSITE" id="PS51819">
    <property type="entry name" value="VOC"/>
    <property type="match status" value="1"/>
</dbReference>
<dbReference type="Pfam" id="PF00903">
    <property type="entry name" value="Glyoxalase"/>
    <property type="match status" value="1"/>
</dbReference>
<dbReference type="Proteomes" id="UP000799440">
    <property type="component" value="Unassembled WGS sequence"/>
</dbReference>
<organism evidence="2 3">
    <name type="scientific">Sporormia fimetaria CBS 119925</name>
    <dbReference type="NCBI Taxonomy" id="1340428"/>
    <lineage>
        <taxon>Eukaryota</taxon>
        <taxon>Fungi</taxon>
        <taxon>Dikarya</taxon>
        <taxon>Ascomycota</taxon>
        <taxon>Pezizomycotina</taxon>
        <taxon>Dothideomycetes</taxon>
        <taxon>Pleosporomycetidae</taxon>
        <taxon>Pleosporales</taxon>
        <taxon>Sporormiaceae</taxon>
        <taxon>Sporormia</taxon>
    </lineage>
</organism>
<dbReference type="OrthoDB" id="10249419at2759"/>
<dbReference type="InterPro" id="IPR004360">
    <property type="entry name" value="Glyas_Fos-R_dOase_dom"/>
</dbReference>
<dbReference type="PANTHER" id="PTHR35006:SF2">
    <property type="entry name" value="GLYOXALASE FAMILY PROTEIN (AFU_ORTHOLOGUE AFUA_5G14830)"/>
    <property type="match status" value="1"/>
</dbReference>
<dbReference type="PANTHER" id="PTHR35006">
    <property type="entry name" value="GLYOXALASE FAMILY PROTEIN (AFU_ORTHOLOGUE AFUA_5G14830)"/>
    <property type="match status" value="1"/>
</dbReference>
<feature type="domain" description="VOC" evidence="1">
    <location>
        <begin position="1"/>
        <end position="128"/>
    </location>
</feature>
<dbReference type="AlphaFoldDB" id="A0A6A6UXH5"/>
<dbReference type="CDD" id="cd07262">
    <property type="entry name" value="VOC_like"/>
    <property type="match status" value="1"/>
</dbReference>
<dbReference type="InterPro" id="IPR029068">
    <property type="entry name" value="Glyas_Bleomycin-R_OHBP_Dase"/>
</dbReference>
<reference evidence="2" key="1">
    <citation type="journal article" date="2020" name="Stud. Mycol.">
        <title>101 Dothideomycetes genomes: a test case for predicting lifestyles and emergence of pathogens.</title>
        <authorList>
            <person name="Haridas S."/>
            <person name="Albert R."/>
            <person name="Binder M."/>
            <person name="Bloem J."/>
            <person name="Labutti K."/>
            <person name="Salamov A."/>
            <person name="Andreopoulos B."/>
            <person name="Baker S."/>
            <person name="Barry K."/>
            <person name="Bills G."/>
            <person name="Bluhm B."/>
            <person name="Cannon C."/>
            <person name="Castanera R."/>
            <person name="Culley D."/>
            <person name="Daum C."/>
            <person name="Ezra D."/>
            <person name="Gonzalez J."/>
            <person name="Henrissat B."/>
            <person name="Kuo A."/>
            <person name="Liang C."/>
            <person name="Lipzen A."/>
            <person name="Lutzoni F."/>
            <person name="Magnuson J."/>
            <person name="Mondo S."/>
            <person name="Nolan M."/>
            <person name="Ohm R."/>
            <person name="Pangilinan J."/>
            <person name="Park H.-J."/>
            <person name="Ramirez L."/>
            <person name="Alfaro M."/>
            <person name="Sun H."/>
            <person name="Tritt A."/>
            <person name="Yoshinaga Y."/>
            <person name="Zwiers L.-H."/>
            <person name="Turgeon B."/>
            <person name="Goodwin S."/>
            <person name="Spatafora J."/>
            <person name="Crous P."/>
            <person name="Grigoriev I."/>
        </authorList>
    </citation>
    <scope>NUCLEOTIDE SEQUENCE</scope>
    <source>
        <strain evidence="2">CBS 119925</strain>
    </source>
</reference>